<evidence type="ECO:0000256" key="3">
    <source>
        <dbReference type="ARBA" id="ARBA00012141"/>
    </source>
</evidence>
<keyword evidence="11" id="KW-1185">Reference proteome</keyword>
<evidence type="ECO:0000313" key="10">
    <source>
        <dbReference type="EMBL" id="MFD0965716.1"/>
    </source>
</evidence>
<keyword evidence="5 8" id="KW-0489">Methyltransferase</keyword>
<dbReference type="PROSITE" id="PS00092">
    <property type="entry name" value="N6_MTASE"/>
    <property type="match status" value="1"/>
</dbReference>
<comment type="function">
    <text evidence="1 8">Specifically methylates the guanine in position 966 of 16S rRNA in the assembled 30S particle.</text>
</comment>
<protein>
    <recommendedName>
        <fullName evidence="4 8">Ribosomal RNA small subunit methyltransferase D</fullName>
        <ecNumber evidence="3 8">2.1.1.171</ecNumber>
    </recommendedName>
</protein>
<proteinExistence type="inferred from homology"/>
<dbReference type="NCBIfam" id="TIGR00095">
    <property type="entry name" value="16S rRNA (guanine(966)-N(2))-methyltransferase RsmD"/>
    <property type="match status" value="1"/>
</dbReference>
<evidence type="ECO:0000256" key="8">
    <source>
        <dbReference type="PIRNR" id="PIRNR004553"/>
    </source>
</evidence>
<keyword evidence="8" id="KW-0949">S-adenosyl-L-methionine</keyword>
<evidence type="ECO:0000256" key="9">
    <source>
        <dbReference type="SAM" id="Coils"/>
    </source>
</evidence>
<keyword evidence="9" id="KW-0175">Coiled coil</keyword>
<feature type="coiled-coil region" evidence="9">
    <location>
        <begin position="92"/>
        <end position="119"/>
    </location>
</feature>
<dbReference type="Proteomes" id="UP001596996">
    <property type="component" value="Unassembled WGS sequence"/>
</dbReference>
<accession>A0ABW3I702</accession>
<keyword evidence="8" id="KW-0698">rRNA processing</keyword>
<gene>
    <name evidence="10" type="primary">rsmD</name>
    <name evidence="10" type="ORF">ACFQ02_02415</name>
</gene>
<dbReference type="PANTHER" id="PTHR43542:SF1">
    <property type="entry name" value="METHYLTRANSFERASE"/>
    <property type="match status" value="1"/>
</dbReference>
<dbReference type="RefSeq" id="WP_380818803.1">
    <property type="nucleotide sequence ID" value="NZ_JBHTJN010000004.1"/>
</dbReference>
<evidence type="ECO:0000256" key="6">
    <source>
        <dbReference type="ARBA" id="ARBA00022679"/>
    </source>
</evidence>
<dbReference type="CDD" id="cd02440">
    <property type="entry name" value="AdoMet_MTases"/>
    <property type="match status" value="1"/>
</dbReference>
<dbReference type="PIRSF" id="PIRSF004553">
    <property type="entry name" value="CHP00095"/>
    <property type="match status" value="1"/>
</dbReference>
<evidence type="ECO:0000256" key="1">
    <source>
        <dbReference type="ARBA" id="ARBA00002649"/>
    </source>
</evidence>
<dbReference type="InterPro" id="IPR002052">
    <property type="entry name" value="DNA_methylase_N6_adenine_CS"/>
</dbReference>
<dbReference type="InterPro" id="IPR029063">
    <property type="entry name" value="SAM-dependent_MTases_sf"/>
</dbReference>
<comment type="catalytic activity">
    <reaction evidence="7 8">
        <text>guanosine(966) in 16S rRNA + S-adenosyl-L-methionine = N(2)-methylguanosine(966) in 16S rRNA + S-adenosyl-L-homocysteine + H(+)</text>
        <dbReference type="Rhea" id="RHEA:23548"/>
        <dbReference type="Rhea" id="RHEA-COMP:10211"/>
        <dbReference type="Rhea" id="RHEA-COMP:10212"/>
        <dbReference type="ChEBI" id="CHEBI:15378"/>
        <dbReference type="ChEBI" id="CHEBI:57856"/>
        <dbReference type="ChEBI" id="CHEBI:59789"/>
        <dbReference type="ChEBI" id="CHEBI:74269"/>
        <dbReference type="ChEBI" id="CHEBI:74481"/>
        <dbReference type="EC" id="2.1.1.171"/>
    </reaction>
</comment>
<keyword evidence="6 8" id="KW-0808">Transferase</keyword>
<dbReference type="Gene3D" id="3.40.50.150">
    <property type="entry name" value="Vaccinia Virus protein VP39"/>
    <property type="match status" value="1"/>
</dbReference>
<reference evidence="11" key="1">
    <citation type="journal article" date="2019" name="Int. J. Syst. Evol. Microbiol.">
        <title>The Global Catalogue of Microorganisms (GCM) 10K type strain sequencing project: providing services to taxonomists for standard genome sequencing and annotation.</title>
        <authorList>
            <consortium name="The Broad Institute Genomics Platform"/>
            <consortium name="The Broad Institute Genome Sequencing Center for Infectious Disease"/>
            <person name="Wu L."/>
            <person name="Ma J."/>
        </authorList>
    </citation>
    <scope>NUCLEOTIDE SEQUENCE [LARGE SCALE GENOMIC DNA]</scope>
    <source>
        <strain evidence="11">CCUG 61707</strain>
    </source>
</reference>
<dbReference type="Pfam" id="PF03602">
    <property type="entry name" value="Cons_hypoth95"/>
    <property type="match status" value="1"/>
</dbReference>
<evidence type="ECO:0000256" key="2">
    <source>
        <dbReference type="ARBA" id="ARBA00005269"/>
    </source>
</evidence>
<evidence type="ECO:0000256" key="4">
    <source>
        <dbReference type="ARBA" id="ARBA00013682"/>
    </source>
</evidence>
<evidence type="ECO:0000256" key="5">
    <source>
        <dbReference type="ARBA" id="ARBA00022603"/>
    </source>
</evidence>
<evidence type="ECO:0000256" key="7">
    <source>
        <dbReference type="ARBA" id="ARBA00048326"/>
    </source>
</evidence>
<dbReference type="SUPFAM" id="SSF53335">
    <property type="entry name" value="S-adenosyl-L-methionine-dependent methyltransferases"/>
    <property type="match status" value="1"/>
</dbReference>
<dbReference type="GO" id="GO:0052913">
    <property type="term" value="F:16S rRNA (guanine(966)-N(2))-methyltransferase activity"/>
    <property type="evidence" value="ECO:0007669"/>
    <property type="project" value="UniProtKB-EC"/>
</dbReference>
<organism evidence="10 11">
    <name type="scientific">Seminibacterium arietis</name>
    <dbReference type="NCBI Taxonomy" id="1173502"/>
    <lineage>
        <taxon>Bacteria</taxon>
        <taxon>Pseudomonadati</taxon>
        <taxon>Pseudomonadota</taxon>
        <taxon>Gammaproteobacteria</taxon>
        <taxon>Pasteurellales</taxon>
        <taxon>Pasteurellaceae</taxon>
        <taxon>Seminibacterium</taxon>
    </lineage>
</organism>
<dbReference type="EMBL" id="JBHTJN010000004">
    <property type="protein sequence ID" value="MFD0965716.1"/>
    <property type="molecule type" value="Genomic_DNA"/>
</dbReference>
<dbReference type="EC" id="2.1.1.171" evidence="3 8"/>
<name>A0ABW3I702_9PAST</name>
<comment type="similarity">
    <text evidence="2 8">Belongs to the methyltransferase superfamily. RsmD family.</text>
</comment>
<sequence>MKKNLHKNTQHNQLKSNNFKGEVRIIAGLWRGRKLPVLNANGLRPTGDRVKETLFNWLAHDIVDACCLDCFAGSGSLGFEALSRQAKQVIFLEKEKSVATQLKKNLHKLQCQNAQVLHQDSLKFLEQRQNTPLFDVIFLDPPFHFNLVEQAIESLIKNNWLKDQSLIYIETEKNKPLFTPQNWQLLKEKITGQVCYRLYQHHSKTELNA</sequence>
<dbReference type="InterPro" id="IPR004398">
    <property type="entry name" value="RNA_MeTrfase_RsmD"/>
</dbReference>
<evidence type="ECO:0000313" key="11">
    <source>
        <dbReference type="Proteomes" id="UP001596996"/>
    </source>
</evidence>
<dbReference type="PANTHER" id="PTHR43542">
    <property type="entry name" value="METHYLTRANSFERASE"/>
    <property type="match status" value="1"/>
</dbReference>
<comment type="caution">
    <text evidence="10">The sequence shown here is derived from an EMBL/GenBank/DDBJ whole genome shotgun (WGS) entry which is preliminary data.</text>
</comment>